<dbReference type="SMART" id="SM00825">
    <property type="entry name" value="PKS_KS"/>
    <property type="match status" value="1"/>
</dbReference>
<dbReference type="Pfam" id="PF22621">
    <property type="entry name" value="CurL-like_PKS_C"/>
    <property type="match status" value="1"/>
</dbReference>
<keyword evidence="1" id="KW-0596">Phosphopantetheine</keyword>
<dbReference type="PROSITE" id="PS52019">
    <property type="entry name" value="PKS_MFAS_DH"/>
    <property type="match status" value="1"/>
</dbReference>
<dbReference type="FunFam" id="3.40.366.10:FF:000002">
    <property type="entry name" value="Probable polyketide synthase 2"/>
    <property type="match status" value="1"/>
</dbReference>
<dbReference type="InterPro" id="IPR042104">
    <property type="entry name" value="PKS_dehydratase_sf"/>
</dbReference>
<dbReference type="InterPro" id="IPR006162">
    <property type="entry name" value="Ppantetheine_attach_site"/>
</dbReference>
<dbReference type="InterPro" id="IPR001031">
    <property type="entry name" value="Thioesterase"/>
</dbReference>
<dbReference type="InterPro" id="IPR050091">
    <property type="entry name" value="PKS_NRPS_Biosynth_Enz"/>
</dbReference>
<dbReference type="PANTHER" id="PTHR43775:SF37">
    <property type="entry name" value="SI:DKEY-61P9.11"/>
    <property type="match status" value="1"/>
</dbReference>
<dbReference type="PROSITE" id="PS52004">
    <property type="entry name" value="KS3_2"/>
    <property type="match status" value="1"/>
</dbReference>
<dbReference type="SUPFAM" id="SSF47336">
    <property type="entry name" value="ACP-like"/>
    <property type="match status" value="2"/>
</dbReference>
<proteinExistence type="evidence at transcript level"/>
<feature type="region of interest" description="Disordered" evidence="6">
    <location>
        <begin position="1635"/>
        <end position="1665"/>
    </location>
</feature>
<dbReference type="SUPFAM" id="SSF53474">
    <property type="entry name" value="alpha/beta-Hydrolases"/>
    <property type="match status" value="1"/>
</dbReference>
<dbReference type="InterPro" id="IPR018201">
    <property type="entry name" value="Ketoacyl_synth_AS"/>
</dbReference>
<feature type="domain" description="Carrier" evidence="7">
    <location>
        <begin position="1665"/>
        <end position="1739"/>
    </location>
</feature>
<dbReference type="PROSITE" id="PS50075">
    <property type="entry name" value="CARRIER"/>
    <property type="match status" value="2"/>
</dbReference>
<dbReference type="InterPro" id="IPR032088">
    <property type="entry name" value="SAT"/>
</dbReference>
<dbReference type="InterPro" id="IPR049551">
    <property type="entry name" value="PKS_DH_C"/>
</dbReference>
<evidence type="ECO:0000256" key="5">
    <source>
        <dbReference type="PROSITE-ProRule" id="PRU01363"/>
    </source>
</evidence>
<dbReference type="GO" id="GO:0004315">
    <property type="term" value="F:3-oxoacyl-[acyl-carrier-protein] synthase activity"/>
    <property type="evidence" value="ECO:0007669"/>
    <property type="project" value="InterPro"/>
</dbReference>
<evidence type="ECO:0000256" key="2">
    <source>
        <dbReference type="ARBA" id="ARBA00022553"/>
    </source>
</evidence>
<evidence type="ECO:0000256" key="1">
    <source>
        <dbReference type="ARBA" id="ARBA00022450"/>
    </source>
</evidence>
<protein>
    <submittedName>
        <fullName evidence="10">Polyketide synthase type I</fullName>
    </submittedName>
</protein>
<dbReference type="Gene3D" id="3.10.129.110">
    <property type="entry name" value="Polyketide synthase dehydratase"/>
    <property type="match status" value="1"/>
</dbReference>
<feature type="region of interest" description="Disordered" evidence="6">
    <location>
        <begin position="1743"/>
        <end position="1772"/>
    </location>
</feature>
<dbReference type="Pfam" id="PF02801">
    <property type="entry name" value="Ketoacyl-synt_C"/>
    <property type="match status" value="1"/>
</dbReference>
<dbReference type="PROSITE" id="PS00606">
    <property type="entry name" value="KS3_1"/>
    <property type="match status" value="1"/>
</dbReference>
<dbReference type="Gene3D" id="3.40.47.10">
    <property type="match status" value="1"/>
</dbReference>
<feature type="region of interest" description="C-terminal hotdog fold" evidence="5">
    <location>
        <begin position="1475"/>
        <end position="1622"/>
    </location>
</feature>
<dbReference type="SUPFAM" id="SSF52151">
    <property type="entry name" value="FabD/lysophospholipase-like"/>
    <property type="match status" value="1"/>
</dbReference>
<name>Q0Q2H9_9LECA</name>
<evidence type="ECO:0000256" key="6">
    <source>
        <dbReference type="SAM" id="MobiDB-lite"/>
    </source>
</evidence>
<dbReference type="InterPro" id="IPR030918">
    <property type="entry name" value="PT_fungal_PKS"/>
</dbReference>
<dbReference type="EMBL" id="DQ660910">
    <property type="protein sequence ID" value="ABG91136.3"/>
    <property type="molecule type" value="mRNA"/>
</dbReference>
<feature type="active site" description="Proton acceptor; for dehydratase activity" evidence="5">
    <location>
        <position position="1347"/>
    </location>
</feature>
<dbReference type="GO" id="GO:0031177">
    <property type="term" value="F:phosphopantetheine binding"/>
    <property type="evidence" value="ECO:0007669"/>
    <property type="project" value="InterPro"/>
</dbReference>
<feature type="active site" description="Proton donor; for dehydratase activity" evidence="5">
    <location>
        <position position="1535"/>
    </location>
</feature>
<dbReference type="Pfam" id="PF00698">
    <property type="entry name" value="Acyl_transf_1"/>
    <property type="match status" value="1"/>
</dbReference>
<dbReference type="InterPro" id="IPR009081">
    <property type="entry name" value="PP-bd_ACP"/>
</dbReference>
<dbReference type="Gene3D" id="1.10.1200.10">
    <property type="entry name" value="ACP-like"/>
    <property type="match status" value="2"/>
</dbReference>
<dbReference type="FunFam" id="3.40.50.1820:FF:000116">
    <property type="entry name" value="Sterigmatocystin biosynthesis polyketide synthase"/>
    <property type="match status" value="1"/>
</dbReference>
<dbReference type="InterPro" id="IPR001227">
    <property type="entry name" value="Ac_transferase_dom_sf"/>
</dbReference>
<dbReference type="InterPro" id="IPR016036">
    <property type="entry name" value="Malonyl_transacylase_ACP-bd"/>
</dbReference>
<dbReference type="CDD" id="cd00833">
    <property type="entry name" value="PKS"/>
    <property type="match status" value="1"/>
</dbReference>
<reference evidence="10" key="2">
    <citation type="submission" date="2008-01" db="EMBL/GenBank/DDBJ databases">
        <title>Secondary metabolism of cultured resynthesis stages and aposymbiotically isolated mycobiont of Xanthoria elegans.</title>
        <authorList>
            <person name="Brunauer G."/>
            <person name="Hager A."/>
            <person name="Tuerk R."/>
            <person name="Elix J.A."/>
            <person name="Stocker-Woergoetter E."/>
        </authorList>
    </citation>
    <scope>NUCLEOTIDE SEQUENCE</scope>
    <source>
        <strain evidence="10">GbM10</strain>
    </source>
</reference>
<dbReference type="Gene3D" id="3.40.50.1820">
    <property type="entry name" value="alpha/beta hydrolase"/>
    <property type="match status" value="1"/>
</dbReference>
<evidence type="ECO:0000313" key="10">
    <source>
        <dbReference type="EMBL" id="ABG91136.3"/>
    </source>
</evidence>
<feature type="domain" description="Carrier" evidence="7">
    <location>
        <begin position="1773"/>
        <end position="1850"/>
    </location>
</feature>
<dbReference type="InterPro" id="IPR014030">
    <property type="entry name" value="Ketoacyl_synth_N"/>
</dbReference>
<feature type="domain" description="PKS/mFAS DH" evidence="9">
    <location>
        <begin position="1315"/>
        <end position="1622"/>
    </location>
</feature>
<feature type="region of interest" description="N-terminal hotdog fold" evidence="5">
    <location>
        <begin position="1315"/>
        <end position="1447"/>
    </location>
</feature>
<gene>
    <name evidence="10" type="primary">PKSI</name>
</gene>
<dbReference type="Pfam" id="PF00109">
    <property type="entry name" value="ketoacyl-synt"/>
    <property type="match status" value="1"/>
</dbReference>
<dbReference type="InterPro" id="IPR016035">
    <property type="entry name" value="Acyl_Trfase/lysoPLipase"/>
</dbReference>
<evidence type="ECO:0000259" key="8">
    <source>
        <dbReference type="PROSITE" id="PS52004"/>
    </source>
</evidence>
<dbReference type="InterPro" id="IPR020806">
    <property type="entry name" value="PKS_PP-bd"/>
</dbReference>
<feature type="domain" description="Ketosynthase family 3 (KS3)" evidence="8">
    <location>
        <begin position="403"/>
        <end position="834"/>
    </location>
</feature>
<dbReference type="Pfam" id="PF14765">
    <property type="entry name" value="PS-DH"/>
    <property type="match status" value="1"/>
</dbReference>
<dbReference type="FunFam" id="3.10.129.110:FF:000001">
    <property type="entry name" value="Sterigmatocystin biosynthesis polyketide synthase"/>
    <property type="match status" value="1"/>
</dbReference>
<dbReference type="Gene3D" id="3.30.70.3290">
    <property type="match status" value="1"/>
</dbReference>
<dbReference type="Pfam" id="PF00550">
    <property type="entry name" value="PP-binding"/>
    <property type="match status" value="2"/>
</dbReference>
<dbReference type="NCBIfam" id="TIGR04532">
    <property type="entry name" value="PT_fungal_PKS"/>
    <property type="match status" value="1"/>
</dbReference>
<dbReference type="SUPFAM" id="SSF55048">
    <property type="entry name" value="Probable ACP-binding domain of malonyl-CoA ACP transacylase"/>
    <property type="match status" value="1"/>
</dbReference>
<dbReference type="InterPro" id="IPR036736">
    <property type="entry name" value="ACP-like_sf"/>
</dbReference>
<dbReference type="InterPro" id="IPR016039">
    <property type="entry name" value="Thiolase-like"/>
</dbReference>
<dbReference type="SMART" id="SM00823">
    <property type="entry name" value="PKS_PP"/>
    <property type="match status" value="2"/>
</dbReference>
<keyword evidence="3" id="KW-0808">Transferase</keyword>
<dbReference type="GO" id="GO:0004312">
    <property type="term" value="F:fatty acid synthase activity"/>
    <property type="evidence" value="ECO:0007669"/>
    <property type="project" value="TreeGrafter"/>
</dbReference>
<dbReference type="Gene3D" id="3.40.366.10">
    <property type="entry name" value="Malonyl-Coenzyme A Acyl Carrier Protein, domain 2"/>
    <property type="match status" value="1"/>
</dbReference>
<dbReference type="InterPro" id="IPR014043">
    <property type="entry name" value="Acyl_transferase_dom"/>
</dbReference>
<dbReference type="GO" id="GO:0006633">
    <property type="term" value="P:fatty acid biosynthetic process"/>
    <property type="evidence" value="ECO:0007669"/>
    <property type="project" value="InterPro"/>
</dbReference>
<dbReference type="GO" id="GO:0044550">
    <property type="term" value="P:secondary metabolite biosynthetic process"/>
    <property type="evidence" value="ECO:0007669"/>
    <property type="project" value="UniProtKB-ARBA"/>
</dbReference>
<dbReference type="SMART" id="SM00827">
    <property type="entry name" value="PKS_AT"/>
    <property type="match status" value="1"/>
</dbReference>
<evidence type="ECO:0000259" key="9">
    <source>
        <dbReference type="PROSITE" id="PS52019"/>
    </source>
</evidence>
<dbReference type="InterPro" id="IPR014031">
    <property type="entry name" value="Ketoacyl_synth_C"/>
</dbReference>
<evidence type="ECO:0000256" key="3">
    <source>
        <dbReference type="ARBA" id="ARBA00022679"/>
    </source>
</evidence>
<dbReference type="SUPFAM" id="SSF53901">
    <property type="entry name" value="Thiolase-like"/>
    <property type="match status" value="1"/>
</dbReference>
<sequence length="2144" mass="234470">MMPPNMNILLFGDQATDYHNNLRNKLREKNNPTLSSFLDQANAALCEEVARQPRLVRDTIPSFSTLLDLVDWFDTAKASNPAVESAICTTCQIACLIRRVEINSPEVFSVNPWLQLSIPIIQPVRSFQYPYHRIMYRTAGSCRGKLVDESVTLANSWRSTGENRFPSRTACCKHRKSIATRLFGTVLVYSRDRYGQGSNERIAGTIQLQRGKTLLYLIFPADICYKAISVAKQAYISAIGIHSLTISGPPSTLERLVHSMPAFDALRRAPLPIHGPYHAGHLYNQNSIGTLLHPFRESLDSYRSTVPIVSSSDGKPFASSNALTLVQKALEEMLIKPLHWKRITECVAFENAAKYTVLPAGPADVGRSLISALKTNHCPAFLDDSLWLSSPEKRTSTSGKFADSKIAIVGMAGRFPNAANHELFWEMLEKGTDTHRVVPADRFDQAHVDATGTRKNISYTPYGCFLDEPGLFDPRFFNMSPREATQTDPVHRLAILTAYEALEMSGYVPNRTASTRLHRIGTFYGQTSDDWREIQEGQDIDTYFIPGGVRAFAPGRINYFFKFSGPSFSVYTACSSSFAALQLAVTSLRARDCDTAVTGGMNILTNPDIFSGLSKGQFLSKTGNCQTFDNNADGYCRGEGVATVILKRLEDAKADKDNILGVILESATNHSADAVSITHPHAPTQEYLYKELLNRSGLDANDVSYVEMHGTGTQAGDKTEMESVTNVFASRKRQRRSDQPLHLGAVKANIGHGEAASGICALIKVLLMIEKNAIPPNCGIKGVMNQNFPTGLQARNVHIPLRTTHWPRPIDQVRRVFVSNFSAAGGNTGLLMEEARLPAVLDSHDPRSTHIITVSGKSKSSLRKNISQLVEFIAKDPRCSLSSLSYTTTARRIHYNYRVAVTESSLAKVKDSLFAAQDKDIYPISPAVPDVAFVFTGQGAHYAGLGNQLLQRFSQFRSDILEFEAIAQSQGFPSFMTLIEDTSVDVSGLSPVVVQLGSVCVQMALARLWISWGIVPAAVLGHSLGEYAALNVAGVLSASDTIHLVGKRAYELERRCTPNTHAMLAVAASVSSIEACMPDSPLEIACINSSSQTVLGGSKEQVDQAAQQLSSNGIRSDKLRIPYAFHISQVDPVLDIYEKIASGVTFSAPSIPVISPLLSMVVRSAGSFGPAYVRRHARETVNFPNGLDAGFQDGVLSEKTVWVEVGPHPVCSGMVKKMLGPTTSAVPSLRRDADTWTVLSTSLASLYTSGLDIDWNEYHRDFNAAQQLLRLPTYGFDLKNYWIYYTGNWTLTKGDPTAVAELAKPVPKLSTTSVQKVIEEEFQESTGTVTIESKVADPTLRKAFEGHQVNNNALCPSSLYADMALTVAEYMHKQLRPGNEVPAMRIDKMEASKSLVAGQSDDQLLRLHGEADIDAGRVKMHFYSITSDGKKRTDHAKCTVSYVDAEAAILNWKRYHYLIKPRVEALIHGVNVGTAEKMHRNTAYSLFGSFVKYGASYRGIEEVNINLEEYEATAKLAFQTTDHDGTFVCNPYWIDSIGHISGLVVNVREALGDKAQVYISHGWNEMCFARPLSRDKVYRSYVKMQSIGGKVMAGDVVLFEEDEIIGVIDGLEFQAIPRALLNTFLPQPGGKASQPLIAPKGASQDRRPEKPKPLQPKEKPQQALRGISDRGLEVVAAEVGVPMSELSANVVFADIGVDSLMSLTISSRLREELGTEISSTLFVDCPSVGDLVKHFSPQESSAAAVPGLSSSSSSSSLQTKSSYEIVPTPASDPGEEDIIQVIRGIIADEMDVQVEEIIGATNLASLGMDSLLSLTVLAKLRESTGKDFSADFFIENPSVEAIINTLSPKSKATIPEPAIKERFQPQPPTEKKALPIDSPPATSLLLQGNPKTATKTLFLFPDGSGSATSYTTISPIAPDVAAYGLNCPFMKTPDQFTCGIPGVSALYKNEVRRRQPHGPYYLGGWSAGGVVAYEVCLQLIAEGETIARLILLDCPCPIRLETLPARLHVFLDQIGLLGTGMGTAPKWLLPHFEYAIKALDACKPRAIAVADAAKAPQTFAVWATEGVCPDAEDRARLIPAREDDTKSMKWLLNDRADFGANGWDELVPGGAGKMRFRTIKGNHFTMMRKPQVEELAALIREGLE</sequence>
<accession>Q0Q2H9</accession>
<dbReference type="PANTHER" id="PTHR43775">
    <property type="entry name" value="FATTY ACID SYNTHASE"/>
    <property type="match status" value="1"/>
</dbReference>
<organism evidence="10">
    <name type="scientific">Rusavskia elegans</name>
    <dbReference type="NCBI Taxonomy" id="88742"/>
    <lineage>
        <taxon>Eukaryota</taxon>
        <taxon>Fungi</taxon>
        <taxon>Dikarya</taxon>
        <taxon>Ascomycota</taxon>
        <taxon>Pezizomycotina</taxon>
        <taxon>Lecanoromycetes</taxon>
        <taxon>OSLEUM clade</taxon>
        <taxon>Lecanoromycetidae</taxon>
        <taxon>Teloschistales</taxon>
        <taxon>Teloschistineae</taxon>
        <taxon>Teloschistaceae</taxon>
        <taxon>Xanthorioideae</taxon>
        <taxon>Rusavskia</taxon>
    </lineage>
</organism>
<dbReference type="Pfam" id="PF16073">
    <property type="entry name" value="SAT"/>
    <property type="match status" value="2"/>
</dbReference>
<reference evidence="10" key="1">
    <citation type="submission" date="2008-01" db="EMBL/GenBank/DDBJ databases">
        <title>Polyketide synthase involved in Xanthoria elegans secondary metabolism.</title>
        <authorList>
            <person name="Brunauer G."/>
            <person name="Grube M."/>
            <person name="Rinnerthaler M."/>
            <person name="Hager A."/>
            <person name="Stocker-Woergoetter E."/>
        </authorList>
    </citation>
    <scope>NUCLEOTIDE SEQUENCE</scope>
    <source>
        <strain evidence="10">GbM10</strain>
    </source>
</reference>
<dbReference type="InterPro" id="IPR020841">
    <property type="entry name" value="PKS_Beta-ketoAc_synthase_dom"/>
</dbReference>
<feature type="compositionally biased region" description="Basic and acidic residues" evidence="6">
    <location>
        <begin position="1643"/>
        <end position="1660"/>
    </location>
</feature>
<evidence type="ECO:0000256" key="4">
    <source>
        <dbReference type="ARBA" id="ARBA00022737"/>
    </source>
</evidence>
<dbReference type="InterPro" id="IPR049900">
    <property type="entry name" value="PKS_mFAS_DH"/>
</dbReference>
<feature type="compositionally biased region" description="Low complexity" evidence="6">
    <location>
        <begin position="1743"/>
        <end position="1762"/>
    </location>
</feature>
<dbReference type="PROSITE" id="PS00012">
    <property type="entry name" value="PHOSPHOPANTETHEINE"/>
    <property type="match status" value="2"/>
</dbReference>
<keyword evidence="2" id="KW-0597">Phosphoprotein</keyword>
<dbReference type="Pfam" id="PF00975">
    <property type="entry name" value="Thioesterase"/>
    <property type="match status" value="1"/>
</dbReference>
<evidence type="ECO:0000259" key="7">
    <source>
        <dbReference type="PROSITE" id="PS50075"/>
    </source>
</evidence>
<dbReference type="InterPro" id="IPR029058">
    <property type="entry name" value="AB_hydrolase_fold"/>
</dbReference>
<keyword evidence="4" id="KW-0677">Repeat</keyword>